<dbReference type="AlphaFoldDB" id="A0A934RMX1"/>
<evidence type="ECO:0000313" key="3">
    <source>
        <dbReference type="Proteomes" id="UP000604083"/>
    </source>
</evidence>
<reference evidence="2" key="1">
    <citation type="submission" date="2021-01" db="EMBL/GenBank/DDBJ databases">
        <title>Modified the classification status of verrucomicrobia.</title>
        <authorList>
            <person name="Feng X."/>
        </authorList>
    </citation>
    <scope>NUCLEOTIDE SEQUENCE</scope>
    <source>
        <strain evidence="2">KCTC 12986</strain>
    </source>
</reference>
<keyword evidence="3" id="KW-1185">Reference proteome</keyword>
<protein>
    <submittedName>
        <fullName evidence="2">RES family NAD+ phosphorylase</fullName>
    </submittedName>
</protein>
<dbReference type="Pfam" id="PF08808">
    <property type="entry name" value="RES"/>
    <property type="match status" value="1"/>
</dbReference>
<sequence length="156" mass="17453">MASTKERPAYRLVARRWASSAFSGEGARLYGGRWNSPGRPLVYLSSARSLCALEMLVHLTTPGSRRKQYASFAIDLPEEAIAPLPDSLPADWQQEPPVASTMRMGDQWFDAASSLALEVPSAIVPEESNYLLNPQHPDFAKLEIAPFRDFRFDERL</sequence>
<comment type="caution">
    <text evidence="2">The sequence shown here is derived from an EMBL/GenBank/DDBJ whole genome shotgun (WGS) entry which is preliminary data.</text>
</comment>
<organism evidence="2 3">
    <name type="scientific">Roseibacillus ishigakijimensis</name>
    <dbReference type="NCBI Taxonomy" id="454146"/>
    <lineage>
        <taxon>Bacteria</taxon>
        <taxon>Pseudomonadati</taxon>
        <taxon>Verrucomicrobiota</taxon>
        <taxon>Verrucomicrobiia</taxon>
        <taxon>Verrucomicrobiales</taxon>
        <taxon>Verrucomicrobiaceae</taxon>
        <taxon>Roseibacillus</taxon>
    </lineage>
</organism>
<evidence type="ECO:0000259" key="1">
    <source>
        <dbReference type="SMART" id="SM00953"/>
    </source>
</evidence>
<proteinExistence type="predicted"/>
<accession>A0A934RMX1</accession>
<dbReference type="EMBL" id="JAENIO010000002">
    <property type="protein sequence ID" value="MBK1832602.1"/>
    <property type="molecule type" value="Genomic_DNA"/>
</dbReference>
<gene>
    <name evidence="2" type="ORF">JIN78_00900</name>
</gene>
<evidence type="ECO:0000313" key="2">
    <source>
        <dbReference type="EMBL" id="MBK1832602.1"/>
    </source>
</evidence>
<dbReference type="SMART" id="SM00953">
    <property type="entry name" value="RES"/>
    <property type="match status" value="1"/>
</dbReference>
<name>A0A934RMX1_9BACT</name>
<dbReference type="RefSeq" id="WP_200390038.1">
    <property type="nucleotide sequence ID" value="NZ_JAENIO010000002.1"/>
</dbReference>
<dbReference type="Proteomes" id="UP000604083">
    <property type="component" value="Unassembled WGS sequence"/>
</dbReference>
<dbReference type="InterPro" id="IPR014914">
    <property type="entry name" value="RES_dom"/>
</dbReference>
<feature type="domain" description="RES" evidence="1">
    <location>
        <begin position="21"/>
        <end position="146"/>
    </location>
</feature>